<dbReference type="Proteomes" id="UP000784294">
    <property type="component" value="Unassembled WGS sequence"/>
</dbReference>
<protein>
    <submittedName>
        <fullName evidence="2">Uncharacterized protein</fullName>
    </submittedName>
</protein>
<keyword evidence="3" id="KW-1185">Reference proteome</keyword>
<dbReference type="AlphaFoldDB" id="A0A3S5ALB7"/>
<dbReference type="EMBL" id="CAAALY010132568">
    <property type="protein sequence ID" value="VEL32287.1"/>
    <property type="molecule type" value="Genomic_DNA"/>
</dbReference>
<evidence type="ECO:0000313" key="3">
    <source>
        <dbReference type="Proteomes" id="UP000784294"/>
    </source>
</evidence>
<feature type="region of interest" description="Disordered" evidence="1">
    <location>
        <begin position="1"/>
        <end position="45"/>
    </location>
</feature>
<accession>A0A3S5ALB7</accession>
<gene>
    <name evidence="2" type="ORF">PXEA_LOCUS25727</name>
</gene>
<feature type="compositionally biased region" description="Basic and acidic residues" evidence="1">
    <location>
        <begin position="1"/>
        <end position="11"/>
    </location>
</feature>
<sequence>MKTRDGHRGDSTEGTTADWPASSMYLPPRVAAGDGPTATRQSRKCGGRPWSRFAAILPIPLSASPCPAGLELWTYSRAPQSSRLLAAWTLPRQGRRV</sequence>
<name>A0A3S5ALB7_9PLAT</name>
<evidence type="ECO:0000313" key="2">
    <source>
        <dbReference type="EMBL" id="VEL32287.1"/>
    </source>
</evidence>
<evidence type="ECO:0000256" key="1">
    <source>
        <dbReference type="SAM" id="MobiDB-lite"/>
    </source>
</evidence>
<comment type="caution">
    <text evidence="2">The sequence shown here is derived from an EMBL/GenBank/DDBJ whole genome shotgun (WGS) entry which is preliminary data.</text>
</comment>
<organism evidence="2 3">
    <name type="scientific">Protopolystoma xenopodis</name>
    <dbReference type="NCBI Taxonomy" id="117903"/>
    <lineage>
        <taxon>Eukaryota</taxon>
        <taxon>Metazoa</taxon>
        <taxon>Spiralia</taxon>
        <taxon>Lophotrochozoa</taxon>
        <taxon>Platyhelminthes</taxon>
        <taxon>Monogenea</taxon>
        <taxon>Polyopisthocotylea</taxon>
        <taxon>Polystomatidea</taxon>
        <taxon>Polystomatidae</taxon>
        <taxon>Protopolystoma</taxon>
    </lineage>
</organism>
<proteinExistence type="predicted"/>
<feature type="non-terminal residue" evidence="2">
    <location>
        <position position="97"/>
    </location>
</feature>
<reference evidence="2" key="1">
    <citation type="submission" date="2018-11" db="EMBL/GenBank/DDBJ databases">
        <authorList>
            <consortium name="Pathogen Informatics"/>
        </authorList>
    </citation>
    <scope>NUCLEOTIDE SEQUENCE</scope>
</reference>